<gene>
    <name evidence="2" type="ORF">MCC10004_2042</name>
    <name evidence="3" type="ORF">MCC10009_1903</name>
    <name evidence="4" type="ORF">MCC10119_1777</name>
</gene>
<feature type="transmembrane region" description="Helical" evidence="1">
    <location>
        <begin position="26"/>
        <end position="49"/>
    </location>
</feature>
<keyword evidence="1" id="KW-0472">Membrane</keyword>
<evidence type="ECO:0000313" key="3">
    <source>
        <dbReference type="EMBL" id="TCD84293.1"/>
    </source>
</evidence>
<keyword evidence="1" id="KW-1133">Transmembrane helix</keyword>
<dbReference type="Proteomes" id="UP000293475">
    <property type="component" value="Unassembled WGS sequence"/>
</dbReference>
<accession>A0A4V2NB40</accession>
<proteinExistence type="predicted"/>
<evidence type="ECO:0000313" key="5">
    <source>
        <dbReference type="Proteomes" id="UP000291881"/>
    </source>
</evidence>
<reference evidence="5 6" key="1">
    <citation type="journal article" date="2018" name="Sci. Rep.">
        <title>Genomic diversity and distribution of Bifidobacterium longum subsp. longum across the human lifespan.</title>
        <authorList>
            <person name="Odamaki T."/>
            <person name="Bottacini F."/>
            <person name="Kato K."/>
            <person name="Mitsuyama E."/>
            <person name="Yoshida K."/>
            <person name="Horigome A."/>
            <person name="Xiao J.Z."/>
            <person name="van Sinderen D."/>
        </authorList>
    </citation>
    <scope>NUCLEOTIDE SEQUENCE [LARGE SCALE GENOMIC DNA]</scope>
    <source>
        <strain evidence="2 7">MCC10004</strain>
        <strain evidence="3 5">MCC10009</strain>
        <strain evidence="4 6">MCC10119</strain>
    </source>
</reference>
<protein>
    <submittedName>
        <fullName evidence="4">Uncharacterized protein</fullName>
    </submittedName>
</protein>
<dbReference type="EMBL" id="SHTI01000032">
    <property type="protein sequence ID" value="TCF68296.1"/>
    <property type="molecule type" value="Genomic_DNA"/>
</dbReference>
<name>A0A4V2NB40_BIFLL</name>
<sequence length="51" mass="6018">MPFHYSYGQWLPCQGLNQNENSDDSYIWSIPIMVIVHWLISAVYSKLFLLV</sequence>
<evidence type="ECO:0000256" key="1">
    <source>
        <dbReference type="SAM" id="Phobius"/>
    </source>
</evidence>
<evidence type="ECO:0000313" key="7">
    <source>
        <dbReference type="Proteomes" id="UP000293475"/>
    </source>
</evidence>
<evidence type="ECO:0000313" key="6">
    <source>
        <dbReference type="Proteomes" id="UP000292729"/>
    </source>
</evidence>
<dbReference type="EMBL" id="SHPS01000037">
    <property type="protein sequence ID" value="TCD84293.1"/>
    <property type="molecule type" value="Genomic_DNA"/>
</dbReference>
<reference evidence="4" key="2">
    <citation type="submission" date="2019-02" db="EMBL/GenBank/DDBJ databases">
        <authorList>
            <person name="Odamaki T."/>
        </authorList>
    </citation>
    <scope>NUCLEOTIDE SEQUENCE</scope>
    <source>
        <strain evidence="2">MCC10004</strain>
        <strain evidence="3">MCC10009</strain>
        <strain evidence="4">MCC10119</strain>
    </source>
</reference>
<keyword evidence="1" id="KW-0812">Transmembrane</keyword>
<evidence type="ECO:0000313" key="2">
    <source>
        <dbReference type="EMBL" id="TCD76472.1"/>
    </source>
</evidence>
<organism evidence="4 6">
    <name type="scientific">Bifidobacterium longum subsp. longum</name>
    <dbReference type="NCBI Taxonomy" id="1679"/>
    <lineage>
        <taxon>Bacteria</taxon>
        <taxon>Bacillati</taxon>
        <taxon>Actinomycetota</taxon>
        <taxon>Actinomycetes</taxon>
        <taxon>Bifidobacteriales</taxon>
        <taxon>Bifidobacteriaceae</taxon>
        <taxon>Bifidobacterium</taxon>
    </lineage>
</organism>
<dbReference type="AlphaFoldDB" id="A0A4V2NB40"/>
<comment type="caution">
    <text evidence="4">The sequence shown here is derived from an EMBL/GenBank/DDBJ whole genome shotgun (WGS) entry which is preliminary data.</text>
</comment>
<dbReference type="EMBL" id="SHPO01000036">
    <property type="protein sequence ID" value="TCD76472.1"/>
    <property type="molecule type" value="Genomic_DNA"/>
</dbReference>
<dbReference type="Proteomes" id="UP000292729">
    <property type="component" value="Unassembled WGS sequence"/>
</dbReference>
<evidence type="ECO:0000313" key="4">
    <source>
        <dbReference type="EMBL" id="TCF68296.1"/>
    </source>
</evidence>
<dbReference type="Proteomes" id="UP000291881">
    <property type="component" value="Unassembled WGS sequence"/>
</dbReference>